<dbReference type="SMART" id="SM00646">
    <property type="entry name" value="Ami_3"/>
    <property type="match status" value="1"/>
</dbReference>
<keyword evidence="8" id="KW-1185">Reference proteome</keyword>
<feature type="domain" description="SLH" evidence="5">
    <location>
        <begin position="507"/>
        <end position="561"/>
    </location>
</feature>
<evidence type="ECO:0000313" key="8">
    <source>
        <dbReference type="Proteomes" id="UP001400965"/>
    </source>
</evidence>
<dbReference type="Proteomes" id="UP001400965">
    <property type="component" value="Unassembled WGS sequence"/>
</dbReference>
<dbReference type="InterPro" id="IPR001119">
    <property type="entry name" value="SLH_dom"/>
</dbReference>
<dbReference type="CDD" id="cd02696">
    <property type="entry name" value="MurNAc-LAA"/>
    <property type="match status" value="1"/>
</dbReference>
<feature type="domain" description="SLH" evidence="5">
    <location>
        <begin position="388"/>
        <end position="451"/>
    </location>
</feature>
<feature type="signal peptide" evidence="4">
    <location>
        <begin position="1"/>
        <end position="31"/>
    </location>
</feature>
<comment type="caution">
    <text evidence="7">The sequence shown here is derived from an EMBL/GenBank/DDBJ whole genome shotgun (WGS) entry which is preliminary data.</text>
</comment>
<name>A0ABN1MBA9_9FIRM</name>
<dbReference type="InterPro" id="IPR002508">
    <property type="entry name" value="MurNAc-LAA_cat"/>
</dbReference>
<dbReference type="SMART" id="SM00287">
    <property type="entry name" value="SH3b"/>
    <property type="match status" value="1"/>
</dbReference>
<dbReference type="PROSITE" id="PS51781">
    <property type="entry name" value="SH3B"/>
    <property type="match status" value="1"/>
</dbReference>
<dbReference type="Pfam" id="PF08239">
    <property type="entry name" value="SH3_3"/>
    <property type="match status" value="1"/>
</dbReference>
<dbReference type="PANTHER" id="PTHR30404:SF0">
    <property type="entry name" value="N-ACETYLMURAMOYL-L-ALANINE AMIDASE AMIC"/>
    <property type="match status" value="1"/>
</dbReference>
<keyword evidence="1" id="KW-0677">Repeat</keyword>
<protein>
    <recommendedName>
        <fullName evidence="9">N-acetylmuramoyl-L-alanine amidase</fullName>
    </recommendedName>
</protein>
<accession>A0ABN1MBA9</accession>
<feature type="chain" id="PRO_5047519759" description="N-acetylmuramoyl-L-alanine amidase" evidence="4">
    <location>
        <begin position="32"/>
        <end position="561"/>
    </location>
</feature>
<evidence type="ECO:0000256" key="1">
    <source>
        <dbReference type="ARBA" id="ARBA00022737"/>
    </source>
</evidence>
<dbReference type="InterPro" id="IPR003646">
    <property type="entry name" value="SH3-like_bac-type"/>
</dbReference>
<evidence type="ECO:0000256" key="4">
    <source>
        <dbReference type="SAM" id="SignalP"/>
    </source>
</evidence>
<dbReference type="Gene3D" id="2.30.30.40">
    <property type="entry name" value="SH3 Domains"/>
    <property type="match status" value="1"/>
</dbReference>
<feature type="domain" description="SH3b" evidence="6">
    <location>
        <begin position="323"/>
        <end position="385"/>
    </location>
</feature>
<dbReference type="Pfam" id="PF01520">
    <property type="entry name" value="Amidase_3"/>
    <property type="match status" value="1"/>
</dbReference>
<evidence type="ECO:0008006" key="9">
    <source>
        <dbReference type="Google" id="ProtNLM"/>
    </source>
</evidence>
<evidence type="ECO:0000259" key="5">
    <source>
        <dbReference type="PROSITE" id="PS51272"/>
    </source>
</evidence>
<keyword evidence="3" id="KW-0961">Cell wall biogenesis/degradation</keyword>
<dbReference type="Pfam" id="PF00395">
    <property type="entry name" value="SLH"/>
    <property type="match status" value="3"/>
</dbReference>
<dbReference type="PANTHER" id="PTHR30404">
    <property type="entry name" value="N-ACETYLMURAMOYL-L-ALANINE AMIDASE"/>
    <property type="match status" value="1"/>
</dbReference>
<feature type="domain" description="SLH" evidence="5">
    <location>
        <begin position="452"/>
        <end position="506"/>
    </location>
</feature>
<evidence type="ECO:0000313" key="7">
    <source>
        <dbReference type="EMBL" id="GAA0866127.1"/>
    </source>
</evidence>
<dbReference type="Gene3D" id="3.40.630.40">
    <property type="entry name" value="Zn-dependent exopeptidases"/>
    <property type="match status" value="1"/>
</dbReference>
<reference evidence="7 8" key="1">
    <citation type="journal article" date="2019" name="Int. J. Syst. Evol. Microbiol.">
        <title>The Global Catalogue of Microorganisms (GCM) 10K type strain sequencing project: providing services to taxonomists for standard genome sequencing and annotation.</title>
        <authorList>
            <consortium name="The Broad Institute Genomics Platform"/>
            <consortium name="The Broad Institute Genome Sequencing Center for Infectious Disease"/>
            <person name="Wu L."/>
            <person name="Ma J."/>
        </authorList>
    </citation>
    <scope>NUCLEOTIDE SEQUENCE [LARGE SCALE GENOMIC DNA]</scope>
    <source>
        <strain evidence="7 8">JCM 6486</strain>
    </source>
</reference>
<dbReference type="SUPFAM" id="SSF53187">
    <property type="entry name" value="Zn-dependent exopeptidases"/>
    <property type="match status" value="1"/>
</dbReference>
<keyword evidence="4" id="KW-0732">Signal</keyword>
<evidence type="ECO:0000256" key="2">
    <source>
        <dbReference type="ARBA" id="ARBA00022801"/>
    </source>
</evidence>
<proteinExistence type="predicted"/>
<evidence type="ECO:0000259" key="6">
    <source>
        <dbReference type="PROSITE" id="PS51781"/>
    </source>
</evidence>
<dbReference type="PROSITE" id="PS51272">
    <property type="entry name" value="SLH"/>
    <property type="match status" value="3"/>
</dbReference>
<sequence length="561" mass="62255">MRKRKNLIKKLVVLNLVCTMSFLSSITIANANDSAEGELKTIIQDYNPKDVIIEDGIALYVGETKDLSEHPNWKLSNNSVVSIDENGQLKAIGGGTVFISQKIGNKLHVVEIYVPDNLPKYYSFYKAQPKSRNYYKVFIDPGHGGADSGAPGLGNKNEDDLNLEVAMKVKKKLEDKNIEVKMSRESDEFIKLGKRAAMANEYGADVFVSIHQNSADAESAHGIETYYHPNKDMYKTLATDIQNNAIDQTGAKNRGVKSSNLAVLRESNMPSSLFESGFISNPQEYKKLINPAYQDKLATGIVDGIETYLKNNIHLDGQDLPVINTGVVTTDGLNVRSGYGTGYPSIGKLSKGEKVEIVETKDGWHKIKYKGSYGYVSGKYVQIGSNVDSNIVFNDIDSHWAKNAILDFVSKGYINGYGDGTFKPDNSITRAEFVKLLNKAFGFTKVGKENFTDVSELDWYYNDVCIGVNSGYINGYEDNTFKPNQQITREEASKIIATVLNLKGDGNLNFKDSSEISNWAKPYVDALSDNNIINGYEDNTFRPHNNMTRAESVTILSRVNN</sequence>
<keyword evidence="2" id="KW-0378">Hydrolase</keyword>
<organism evidence="7 8">
    <name type="scientific">Paraclostridium tenue</name>
    <dbReference type="NCBI Taxonomy" id="1737"/>
    <lineage>
        <taxon>Bacteria</taxon>
        <taxon>Bacillati</taxon>
        <taxon>Bacillota</taxon>
        <taxon>Clostridia</taxon>
        <taxon>Peptostreptococcales</taxon>
        <taxon>Peptostreptococcaceae</taxon>
        <taxon>Paraclostridium</taxon>
    </lineage>
</organism>
<dbReference type="InterPro" id="IPR050695">
    <property type="entry name" value="N-acetylmuramoyl_amidase_3"/>
</dbReference>
<gene>
    <name evidence="7" type="ORF">GCM10008917_26330</name>
</gene>
<evidence type="ECO:0000256" key="3">
    <source>
        <dbReference type="ARBA" id="ARBA00023316"/>
    </source>
</evidence>
<dbReference type="EMBL" id="BAAACP010000023">
    <property type="protein sequence ID" value="GAA0866127.1"/>
    <property type="molecule type" value="Genomic_DNA"/>
</dbReference>
<dbReference type="RefSeq" id="WP_346046800.1">
    <property type="nucleotide sequence ID" value="NZ_BAAACP010000023.1"/>
</dbReference>